<keyword evidence="3" id="KW-1185">Reference proteome</keyword>
<gene>
    <name evidence="2" type="ORF">B7P43_G17755</name>
</gene>
<accession>A0A2J7PPE6</accession>
<reference evidence="2 3" key="1">
    <citation type="submission" date="2017-12" db="EMBL/GenBank/DDBJ databases">
        <title>Hemimetabolous genomes reveal molecular basis of termite eusociality.</title>
        <authorList>
            <person name="Harrison M.C."/>
            <person name="Jongepier E."/>
            <person name="Robertson H.M."/>
            <person name="Arning N."/>
            <person name="Bitard-Feildel T."/>
            <person name="Chao H."/>
            <person name="Childers C.P."/>
            <person name="Dinh H."/>
            <person name="Doddapaneni H."/>
            <person name="Dugan S."/>
            <person name="Gowin J."/>
            <person name="Greiner C."/>
            <person name="Han Y."/>
            <person name="Hu H."/>
            <person name="Hughes D.S.T."/>
            <person name="Huylmans A.-K."/>
            <person name="Kemena C."/>
            <person name="Kremer L.P.M."/>
            <person name="Lee S.L."/>
            <person name="Lopez-Ezquerra A."/>
            <person name="Mallet L."/>
            <person name="Monroy-Kuhn J.M."/>
            <person name="Moser A."/>
            <person name="Murali S.C."/>
            <person name="Muzny D.M."/>
            <person name="Otani S."/>
            <person name="Piulachs M.-D."/>
            <person name="Poelchau M."/>
            <person name="Qu J."/>
            <person name="Schaub F."/>
            <person name="Wada-Katsumata A."/>
            <person name="Worley K.C."/>
            <person name="Xie Q."/>
            <person name="Ylla G."/>
            <person name="Poulsen M."/>
            <person name="Gibbs R.A."/>
            <person name="Schal C."/>
            <person name="Richards S."/>
            <person name="Belles X."/>
            <person name="Korb J."/>
            <person name="Bornberg-Bauer E."/>
        </authorList>
    </citation>
    <scope>NUCLEOTIDE SEQUENCE [LARGE SCALE GENOMIC DNA]</scope>
    <source>
        <tissue evidence="2">Whole body</tissue>
    </source>
</reference>
<sequence>MVLLDRRVTIDEVSNYLQIRHGSASEIIHNRLGFHKVCARWVPKQLTVLKPAIRSKRRGLPSKGVVFLHDNARPHTAETLWKLKFDVMAHPPYSPDLAPSDYHSFGPLKRHLGPRSE</sequence>
<feature type="compositionally biased region" description="Basic residues" evidence="1">
    <location>
        <begin position="108"/>
        <end position="117"/>
    </location>
</feature>
<proteinExistence type="predicted"/>
<dbReference type="AlphaFoldDB" id="A0A2J7PPE6"/>
<protein>
    <recommendedName>
        <fullName evidence="4">Histone-lysine N-methyltransferase SETMAR</fullName>
    </recommendedName>
</protein>
<evidence type="ECO:0000313" key="3">
    <source>
        <dbReference type="Proteomes" id="UP000235965"/>
    </source>
</evidence>
<feature type="region of interest" description="Disordered" evidence="1">
    <location>
        <begin position="97"/>
        <end position="117"/>
    </location>
</feature>
<dbReference type="STRING" id="105785.A0A2J7PPE6"/>
<dbReference type="Proteomes" id="UP000235965">
    <property type="component" value="Unassembled WGS sequence"/>
</dbReference>
<evidence type="ECO:0008006" key="4">
    <source>
        <dbReference type="Google" id="ProtNLM"/>
    </source>
</evidence>
<name>A0A2J7PPE6_9NEOP</name>
<dbReference type="InParanoid" id="A0A2J7PPE6"/>
<dbReference type="InterPro" id="IPR036397">
    <property type="entry name" value="RNaseH_sf"/>
</dbReference>
<dbReference type="EMBL" id="NEVH01022705">
    <property type="protein sequence ID" value="PNF18223.1"/>
    <property type="molecule type" value="Genomic_DNA"/>
</dbReference>
<dbReference type="Gene3D" id="3.30.420.10">
    <property type="entry name" value="Ribonuclease H-like superfamily/Ribonuclease H"/>
    <property type="match status" value="1"/>
</dbReference>
<evidence type="ECO:0000256" key="1">
    <source>
        <dbReference type="SAM" id="MobiDB-lite"/>
    </source>
</evidence>
<dbReference type="InterPro" id="IPR052709">
    <property type="entry name" value="Transposase-MT_Hybrid"/>
</dbReference>
<evidence type="ECO:0000313" key="2">
    <source>
        <dbReference type="EMBL" id="PNF18223.1"/>
    </source>
</evidence>
<dbReference type="PANTHER" id="PTHR46060:SF1">
    <property type="entry name" value="MARINER MOS1 TRANSPOSASE-LIKE PROTEIN"/>
    <property type="match status" value="1"/>
</dbReference>
<dbReference type="GO" id="GO:0003676">
    <property type="term" value="F:nucleic acid binding"/>
    <property type="evidence" value="ECO:0007669"/>
    <property type="project" value="InterPro"/>
</dbReference>
<organism evidence="2 3">
    <name type="scientific">Cryptotermes secundus</name>
    <dbReference type="NCBI Taxonomy" id="105785"/>
    <lineage>
        <taxon>Eukaryota</taxon>
        <taxon>Metazoa</taxon>
        <taxon>Ecdysozoa</taxon>
        <taxon>Arthropoda</taxon>
        <taxon>Hexapoda</taxon>
        <taxon>Insecta</taxon>
        <taxon>Pterygota</taxon>
        <taxon>Neoptera</taxon>
        <taxon>Polyneoptera</taxon>
        <taxon>Dictyoptera</taxon>
        <taxon>Blattodea</taxon>
        <taxon>Blattoidea</taxon>
        <taxon>Termitoidae</taxon>
        <taxon>Kalotermitidae</taxon>
        <taxon>Cryptotermitinae</taxon>
        <taxon>Cryptotermes</taxon>
    </lineage>
</organism>
<comment type="caution">
    <text evidence="2">The sequence shown here is derived from an EMBL/GenBank/DDBJ whole genome shotgun (WGS) entry which is preliminary data.</text>
</comment>
<dbReference type="PANTHER" id="PTHR46060">
    <property type="entry name" value="MARINER MOS1 TRANSPOSASE-LIKE PROTEIN"/>
    <property type="match status" value="1"/>
</dbReference>